<sequence length="105" mass="11918">MQAMCKVVAKSCEDVKQSIRRARQKALDTIKKASSGVSKDHAKKLEKEIDDLTKKFIKSLRICAKRKRKRLLLGDKDTPVKLRISLRSKKELQPVEDLALGDVCL</sequence>
<comment type="caution">
    <text evidence="1">The sequence shown here is derived from an EMBL/GenBank/DDBJ whole genome shotgun (WGS) entry which is preliminary data.</text>
</comment>
<organism evidence="1 2">
    <name type="scientific">Melastoma candidum</name>
    <dbReference type="NCBI Taxonomy" id="119954"/>
    <lineage>
        <taxon>Eukaryota</taxon>
        <taxon>Viridiplantae</taxon>
        <taxon>Streptophyta</taxon>
        <taxon>Embryophyta</taxon>
        <taxon>Tracheophyta</taxon>
        <taxon>Spermatophyta</taxon>
        <taxon>Magnoliopsida</taxon>
        <taxon>eudicotyledons</taxon>
        <taxon>Gunneridae</taxon>
        <taxon>Pentapetalae</taxon>
        <taxon>rosids</taxon>
        <taxon>malvids</taxon>
        <taxon>Myrtales</taxon>
        <taxon>Melastomataceae</taxon>
        <taxon>Melastomatoideae</taxon>
        <taxon>Melastomateae</taxon>
        <taxon>Melastoma</taxon>
    </lineage>
</organism>
<name>A0ACB9SFB8_9MYRT</name>
<reference evidence="2" key="1">
    <citation type="journal article" date="2023" name="Front. Plant Sci.">
        <title>Chromosomal-level genome assembly of Melastoma candidum provides insights into trichome evolution.</title>
        <authorList>
            <person name="Zhong Y."/>
            <person name="Wu W."/>
            <person name="Sun C."/>
            <person name="Zou P."/>
            <person name="Liu Y."/>
            <person name="Dai S."/>
            <person name="Zhou R."/>
        </authorList>
    </citation>
    <scope>NUCLEOTIDE SEQUENCE [LARGE SCALE GENOMIC DNA]</scope>
</reference>
<evidence type="ECO:0000313" key="1">
    <source>
        <dbReference type="EMBL" id="KAI4388746.1"/>
    </source>
</evidence>
<accession>A0ACB9SFB8</accession>
<evidence type="ECO:0000313" key="2">
    <source>
        <dbReference type="Proteomes" id="UP001057402"/>
    </source>
</evidence>
<proteinExistence type="predicted"/>
<dbReference type="EMBL" id="CM042880">
    <property type="protein sequence ID" value="KAI4388746.1"/>
    <property type="molecule type" value="Genomic_DNA"/>
</dbReference>
<keyword evidence="2" id="KW-1185">Reference proteome</keyword>
<dbReference type="Proteomes" id="UP001057402">
    <property type="component" value="Chromosome 1"/>
</dbReference>
<protein>
    <submittedName>
        <fullName evidence="1">Uncharacterized protein</fullName>
    </submittedName>
</protein>
<gene>
    <name evidence="1" type="ORF">MLD38_001050</name>
</gene>